<evidence type="ECO:0000313" key="2">
    <source>
        <dbReference type="EMBL" id="KAF7632210.1"/>
    </source>
</evidence>
<keyword evidence="1" id="KW-0732">Signal</keyword>
<comment type="caution">
    <text evidence="2">The sequence shown here is derived from an EMBL/GenBank/DDBJ whole genome shotgun (WGS) entry which is preliminary data.</text>
</comment>
<keyword evidence="3" id="KW-1185">Reference proteome</keyword>
<protein>
    <submittedName>
        <fullName evidence="2">Uncharacterized protein</fullName>
    </submittedName>
</protein>
<evidence type="ECO:0000313" key="3">
    <source>
        <dbReference type="Proteomes" id="UP000605970"/>
    </source>
</evidence>
<feature type="chain" id="PRO_5035848036" evidence="1">
    <location>
        <begin position="24"/>
        <end position="121"/>
    </location>
</feature>
<name>A0A8S9ZFX6_9BILA</name>
<evidence type="ECO:0000256" key="1">
    <source>
        <dbReference type="SAM" id="SignalP"/>
    </source>
</evidence>
<organism evidence="2 3">
    <name type="scientific">Meloidogyne graminicola</name>
    <dbReference type="NCBI Taxonomy" id="189291"/>
    <lineage>
        <taxon>Eukaryota</taxon>
        <taxon>Metazoa</taxon>
        <taxon>Ecdysozoa</taxon>
        <taxon>Nematoda</taxon>
        <taxon>Chromadorea</taxon>
        <taxon>Rhabditida</taxon>
        <taxon>Tylenchina</taxon>
        <taxon>Tylenchomorpha</taxon>
        <taxon>Tylenchoidea</taxon>
        <taxon>Meloidogynidae</taxon>
        <taxon>Meloidogyninae</taxon>
        <taxon>Meloidogyne</taxon>
    </lineage>
</organism>
<accession>A0A8S9ZFX6</accession>
<dbReference type="AlphaFoldDB" id="A0A8S9ZFX6"/>
<proteinExistence type="predicted"/>
<dbReference type="Proteomes" id="UP000605970">
    <property type="component" value="Unassembled WGS sequence"/>
</dbReference>
<reference evidence="2" key="1">
    <citation type="journal article" date="2020" name="Ecol. Evol.">
        <title>Genome structure and content of the rice root-knot nematode (Meloidogyne graminicola).</title>
        <authorList>
            <person name="Phan N.T."/>
            <person name="Danchin E.G.J."/>
            <person name="Klopp C."/>
            <person name="Perfus-Barbeoch L."/>
            <person name="Kozlowski D.K."/>
            <person name="Koutsovoulos G.D."/>
            <person name="Lopez-Roques C."/>
            <person name="Bouchez O."/>
            <person name="Zahm M."/>
            <person name="Besnard G."/>
            <person name="Bellafiore S."/>
        </authorList>
    </citation>
    <scope>NUCLEOTIDE SEQUENCE</scope>
    <source>
        <strain evidence="2">VN-18</strain>
    </source>
</reference>
<dbReference type="EMBL" id="JABEBT010000109">
    <property type="protein sequence ID" value="KAF7632210.1"/>
    <property type="molecule type" value="Genomic_DNA"/>
</dbReference>
<gene>
    <name evidence="2" type="ORF">Mgra_00008394</name>
</gene>
<sequence>MYFINKIFLQIILLTLLIQLINCKCKWQFEIDCNNLNNQCCNYSKQQFYCSRTYSNNNKLLPRYQCLKRKCFNLNENCGDDDRCCYGYRCGEEGKCIKCELDNKKCIYSKTANFYLITSIY</sequence>
<feature type="signal peptide" evidence="1">
    <location>
        <begin position="1"/>
        <end position="23"/>
    </location>
</feature>